<dbReference type="Proteomes" id="UP000594263">
    <property type="component" value="Unplaced"/>
</dbReference>
<feature type="compositionally biased region" description="Basic and acidic residues" evidence="1">
    <location>
        <begin position="334"/>
        <end position="343"/>
    </location>
</feature>
<evidence type="ECO:0000313" key="3">
    <source>
        <dbReference type="Proteomes" id="UP000594263"/>
    </source>
</evidence>
<protein>
    <submittedName>
        <fullName evidence="2">Uncharacterized protein</fullName>
    </submittedName>
</protein>
<reference evidence="2" key="1">
    <citation type="submission" date="2021-01" db="UniProtKB">
        <authorList>
            <consortium name="EnsemblPlants"/>
        </authorList>
    </citation>
    <scope>IDENTIFICATION</scope>
</reference>
<dbReference type="Gramene" id="Kaladp0095s0600.1.v1.1">
    <property type="protein sequence ID" value="Kaladp0095s0600.1.v1.1"/>
    <property type="gene ID" value="Kaladp0095s0600.v1.1"/>
</dbReference>
<feature type="region of interest" description="Disordered" evidence="1">
    <location>
        <begin position="48"/>
        <end position="111"/>
    </location>
</feature>
<sequence>MVALSLYRGNMHRVPDVPRRWLMPDQNIPFKSFKALHNRRLKALSRLQSETATTSNPNPNSTDPVIKNAEGAPDHEGEKSKEKSVGEAKDCGVKETGGGETVGGSGSLTGPEAVVVDKESVQVPLHEEPHEVEADKAVENVEPNSEVQELSDKEKRRKEAEEKLQALNTKKHGLVQLLKQILNVEEEMKRRSSLAASVNRPMPALQVDVQNDPDPTCRHATPRTGSEPNHGTEMEGAEAYDASNHMAHPRPFHRMSSMSPSSESPHKRFGYFQHNTVPHPSRATFGAASPSPSRFAPTPPQGHPASFPPTSVCTTNYVGSLPSPAASGGTPIFRDTRHPSPWS</sequence>
<feature type="compositionally biased region" description="Basic and acidic residues" evidence="1">
    <location>
        <begin position="150"/>
        <end position="160"/>
    </location>
</feature>
<dbReference type="PANTHER" id="PTHR36764">
    <property type="entry name" value="TRNA (ILE)-LYSIDINE SYNTHASE"/>
    <property type="match status" value="1"/>
</dbReference>
<dbReference type="EnsemblPlants" id="Kaladp0095s0600.1.v1.1">
    <property type="protein sequence ID" value="Kaladp0095s0600.1.v1.1"/>
    <property type="gene ID" value="Kaladp0095s0600.v1.1"/>
</dbReference>
<feature type="compositionally biased region" description="Basic and acidic residues" evidence="1">
    <location>
        <begin position="127"/>
        <end position="139"/>
    </location>
</feature>
<keyword evidence="3" id="KW-1185">Reference proteome</keyword>
<feature type="region of interest" description="Disordered" evidence="1">
    <location>
        <begin position="127"/>
        <end position="160"/>
    </location>
</feature>
<feature type="compositionally biased region" description="Polar residues" evidence="1">
    <location>
        <begin position="308"/>
        <end position="318"/>
    </location>
</feature>
<dbReference type="GO" id="GO:0009507">
    <property type="term" value="C:chloroplast"/>
    <property type="evidence" value="ECO:0007669"/>
    <property type="project" value="TreeGrafter"/>
</dbReference>
<dbReference type="EnsemblPlants" id="Kaladp0095s0600.3.v1.1">
    <property type="protein sequence ID" value="Kaladp0095s0600.3.v1.1"/>
    <property type="gene ID" value="Kaladp0095s0600.v1.1"/>
</dbReference>
<dbReference type="AlphaFoldDB" id="A0A7N0V0K6"/>
<feature type="compositionally biased region" description="Low complexity" evidence="1">
    <location>
        <begin position="49"/>
        <end position="64"/>
    </location>
</feature>
<feature type="region of interest" description="Disordered" evidence="1">
    <location>
        <begin position="206"/>
        <end position="343"/>
    </location>
</feature>
<accession>A0A7N0V0K6</accession>
<evidence type="ECO:0000313" key="2">
    <source>
        <dbReference type="EnsemblPlants" id="Kaladp0095s0600.1.v1.1"/>
    </source>
</evidence>
<evidence type="ECO:0000256" key="1">
    <source>
        <dbReference type="SAM" id="MobiDB-lite"/>
    </source>
</evidence>
<dbReference type="Gramene" id="Kaladp0095s0600.3.v1.1">
    <property type="protein sequence ID" value="Kaladp0095s0600.3.v1.1"/>
    <property type="gene ID" value="Kaladp0095s0600.v1.1"/>
</dbReference>
<feature type="compositionally biased region" description="Gly residues" evidence="1">
    <location>
        <begin position="95"/>
        <end position="107"/>
    </location>
</feature>
<name>A0A7N0V0K6_KALFE</name>
<proteinExistence type="predicted"/>
<organism evidence="2 3">
    <name type="scientific">Kalanchoe fedtschenkoi</name>
    <name type="common">Lavender scallops</name>
    <name type="synonym">South American air plant</name>
    <dbReference type="NCBI Taxonomy" id="63787"/>
    <lineage>
        <taxon>Eukaryota</taxon>
        <taxon>Viridiplantae</taxon>
        <taxon>Streptophyta</taxon>
        <taxon>Embryophyta</taxon>
        <taxon>Tracheophyta</taxon>
        <taxon>Spermatophyta</taxon>
        <taxon>Magnoliopsida</taxon>
        <taxon>eudicotyledons</taxon>
        <taxon>Gunneridae</taxon>
        <taxon>Pentapetalae</taxon>
        <taxon>Saxifragales</taxon>
        <taxon>Crassulaceae</taxon>
        <taxon>Kalanchoe</taxon>
    </lineage>
</organism>
<dbReference type="OMA" id="RHPSPWN"/>
<dbReference type="PANTHER" id="PTHR36764:SF1">
    <property type="entry name" value="TRNA (ILE)-LYSIDINE SYNTHASE"/>
    <property type="match status" value="1"/>
</dbReference>
<feature type="compositionally biased region" description="Basic and acidic residues" evidence="1">
    <location>
        <begin position="72"/>
        <end position="93"/>
    </location>
</feature>